<name>A0AAD5NV22_ACENE</name>
<keyword evidence="2" id="KW-0812">Transmembrane</keyword>
<dbReference type="InterPro" id="IPR051058">
    <property type="entry name" value="GDSL_Est/Lipase"/>
</dbReference>
<dbReference type="EMBL" id="JAJSOW010000101">
    <property type="protein sequence ID" value="KAI9181824.1"/>
    <property type="molecule type" value="Genomic_DNA"/>
</dbReference>
<dbReference type="Proteomes" id="UP001064489">
    <property type="component" value="Chromosome 4"/>
</dbReference>
<keyword evidence="2" id="KW-1133">Transmembrane helix</keyword>
<reference evidence="3" key="1">
    <citation type="journal article" date="2022" name="Plant J.">
        <title>Strategies of tolerance reflected in two North American maple genomes.</title>
        <authorList>
            <person name="McEvoy S.L."/>
            <person name="Sezen U.U."/>
            <person name="Trouern-Trend A."/>
            <person name="McMahon S.M."/>
            <person name="Schaberg P.G."/>
            <person name="Yang J."/>
            <person name="Wegrzyn J.L."/>
            <person name="Swenson N.G."/>
        </authorList>
    </citation>
    <scope>NUCLEOTIDE SEQUENCE</scope>
    <source>
        <strain evidence="3">91603</strain>
    </source>
</reference>
<keyword evidence="2" id="KW-0472">Membrane</keyword>
<feature type="transmembrane region" description="Helical" evidence="2">
    <location>
        <begin position="109"/>
        <end position="126"/>
    </location>
</feature>
<keyword evidence="1" id="KW-0378">Hydrolase</keyword>
<accession>A0AAD5NV22</accession>
<evidence type="ECO:0000256" key="1">
    <source>
        <dbReference type="ARBA" id="ARBA00022801"/>
    </source>
</evidence>
<dbReference type="PANTHER" id="PTHR45648">
    <property type="entry name" value="GDSL LIPASE/ACYLHYDROLASE FAMILY PROTEIN (AFU_ORTHOLOGUE AFUA_4G14700)"/>
    <property type="match status" value="1"/>
</dbReference>
<keyword evidence="4" id="KW-1185">Reference proteome</keyword>
<dbReference type="AlphaFoldDB" id="A0AAD5NV22"/>
<proteinExistence type="predicted"/>
<evidence type="ECO:0000313" key="4">
    <source>
        <dbReference type="Proteomes" id="UP001064489"/>
    </source>
</evidence>
<comment type="caution">
    <text evidence="3">The sequence shown here is derived from an EMBL/GenBank/DDBJ whole genome shotgun (WGS) entry which is preliminary data.</text>
</comment>
<dbReference type="PANTHER" id="PTHR45648:SF17">
    <property type="entry name" value="GDSL ESTERASE_LIPASE"/>
    <property type="match status" value="1"/>
</dbReference>
<sequence>MVSCVAKLMGHKGSPPPFLSQDSAFAVKRRSFRGINFASGGSGLLDITGQTMLTLMKSGTPKDPNDFLQSKQKNVVTLGEQIQQFHTVHGNLIDTMGPSRTENLLSKSLLFISTISLAITIQAVLFPRKSPYLL</sequence>
<evidence type="ECO:0000313" key="3">
    <source>
        <dbReference type="EMBL" id="KAI9181824.1"/>
    </source>
</evidence>
<dbReference type="GO" id="GO:0016787">
    <property type="term" value="F:hydrolase activity"/>
    <property type="evidence" value="ECO:0007669"/>
    <property type="project" value="UniProtKB-KW"/>
</dbReference>
<evidence type="ECO:0000256" key="2">
    <source>
        <dbReference type="SAM" id="Phobius"/>
    </source>
</evidence>
<gene>
    <name evidence="3" type="ORF">LWI28_019002</name>
</gene>
<organism evidence="3 4">
    <name type="scientific">Acer negundo</name>
    <name type="common">Box elder</name>
    <dbReference type="NCBI Taxonomy" id="4023"/>
    <lineage>
        <taxon>Eukaryota</taxon>
        <taxon>Viridiplantae</taxon>
        <taxon>Streptophyta</taxon>
        <taxon>Embryophyta</taxon>
        <taxon>Tracheophyta</taxon>
        <taxon>Spermatophyta</taxon>
        <taxon>Magnoliopsida</taxon>
        <taxon>eudicotyledons</taxon>
        <taxon>Gunneridae</taxon>
        <taxon>Pentapetalae</taxon>
        <taxon>rosids</taxon>
        <taxon>malvids</taxon>
        <taxon>Sapindales</taxon>
        <taxon>Sapindaceae</taxon>
        <taxon>Hippocastanoideae</taxon>
        <taxon>Acereae</taxon>
        <taxon>Acer</taxon>
    </lineage>
</organism>
<protein>
    <submittedName>
        <fullName evidence="3">Uncharacterized protein</fullName>
    </submittedName>
</protein>
<reference evidence="3" key="2">
    <citation type="submission" date="2023-02" db="EMBL/GenBank/DDBJ databases">
        <authorList>
            <person name="Swenson N.G."/>
            <person name="Wegrzyn J.L."/>
            <person name="Mcevoy S.L."/>
        </authorList>
    </citation>
    <scope>NUCLEOTIDE SEQUENCE</scope>
    <source>
        <strain evidence="3">91603</strain>
        <tissue evidence="3">Leaf</tissue>
    </source>
</reference>